<organism evidence="2 3">
    <name type="scientific">Mycobacterium numidiamassiliense</name>
    <dbReference type="NCBI Taxonomy" id="1841861"/>
    <lineage>
        <taxon>Bacteria</taxon>
        <taxon>Bacillati</taxon>
        <taxon>Actinomycetota</taxon>
        <taxon>Actinomycetes</taxon>
        <taxon>Mycobacteriales</taxon>
        <taxon>Mycobacteriaceae</taxon>
        <taxon>Mycobacterium</taxon>
    </lineage>
</organism>
<dbReference type="AlphaFoldDB" id="A0A2U3PFM5"/>
<dbReference type="Proteomes" id="UP000240424">
    <property type="component" value="Unassembled WGS sequence"/>
</dbReference>
<gene>
    <name evidence="2" type="ORF">MNAB215_4771</name>
</gene>
<dbReference type="STRING" id="1841861.GCA_900157365_03091"/>
<sequence>MAGVATTTGAATDPTPITGIPVVLAIMADMATMAIMVVLAIMVDLMGQVVPVIMAVIADRCSHQLTELI</sequence>
<dbReference type="EMBL" id="FUEZ01000004">
    <property type="protein sequence ID" value="SPM42551.1"/>
    <property type="molecule type" value="Genomic_DNA"/>
</dbReference>
<accession>A0A2U3PFM5</accession>
<proteinExistence type="predicted"/>
<keyword evidence="3" id="KW-1185">Reference proteome</keyword>
<protein>
    <submittedName>
        <fullName evidence="2">Mycobacterium numidiamassiliense ORFan</fullName>
    </submittedName>
</protein>
<reference evidence="2 3" key="1">
    <citation type="submission" date="2017-01" db="EMBL/GenBank/DDBJ databases">
        <authorList>
            <consortium name="Urmite Genomes"/>
        </authorList>
    </citation>
    <scope>NUCLEOTIDE SEQUENCE [LARGE SCALE GENOMIC DNA]</scope>
    <source>
        <strain evidence="2 3">AB215</strain>
    </source>
</reference>
<name>A0A2U3PFM5_9MYCO</name>
<keyword evidence="1" id="KW-0812">Transmembrane</keyword>
<keyword evidence="1" id="KW-1133">Transmembrane helix</keyword>
<evidence type="ECO:0000313" key="3">
    <source>
        <dbReference type="Proteomes" id="UP000240424"/>
    </source>
</evidence>
<evidence type="ECO:0000313" key="2">
    <source>
        <dbReference type="EMBL" id="SPM42551.1"/>
    </source>
</evidence>
<evidence type="ECO:0000256" key="1">
    <source>
        <dbReference type="SAM" id="Phobius"/>
    </source>
</evidence>
<keyword evidence="1" id="KW-0472">Membrane</keyword>
<feature type="transmembrane region" description="Helical" evidence="1">
    <location>
        <begin position="20"/>
        <end position="43"/>
    </location>
</feature>